<dbReference type="GO" id="GO:0046872">
    <property type="term" value="F:metal ion binding"/>
    <property type="evidence" value="ECO:0007669"/>
    <property type="project" value="UniProtKB-KW"/>
</dbReference>
<dbReference type="Proteomes" id="UP001213681">
    <property type="component" value="Unassembled WGS sequence"/>
</dbReference>
<keyword evidence="3" id="KW-0805">Transcription regulation</keyword>
<keyword evidence="4" id="KW-0804">Transcription</keyword>
<evidence type="ECO:0008006" key="8">
    <source>
        <dbReference type="Google" id="ProtNLM"/>
    </source>
</evidence>
<evidence type="ECO:0000256" key="3">
    <source>
        <dbReference type="ARBA" id="ARBA00023015"/>
    </source>
</evidence>
<evidence type="ECO:0000256" key="4">
    <source>
        <dbReference type="ARBA" id="ARBA00023163"/>
    </source>
</evidence>
<dbReference type="CDD" id="cd12148">
    <property type="entry name" value="fungal_TF_MHR"/>
    <property type="match status" value="1"/>
</dbReference>
<evidence type="ECO:0000256" key="2">
    <source>
        <dbReference type="ARBA" id="ARBA00022723"/>
    </source>
</evidence>
<dbReference type="RefSeq" id="XP_056762451.1">
    <property type="nucleotide sequence ID" value="XM_056913602.1"/>
</dbReference>
<sequence length="600" mass="65844">MFAVSSAVASVPYALDVTDLMRRATTLAPQIAGVRELNGTAFGYYIGQPNAVEMQLALDMLPNVTSRHSIVSLSRNDSLGDILPGNDAEADNISVPLATGTPVLSESYSTQLRVTSSFTTEPAPTSDQPPLPPTALGLSLLEIYFSRVYNASLMFYKPVLFQQYLAGELHGALLKALFALATLFLQPTNIDDERHVAALAYRSCQLLGYSKKIAGSTGGSDLSLESELGRRCFWACWTSTCIVMEPESFVRSCWQEVAGVPLPGLIFNTSSGHKILHTEKMDENWHSSVLGFVANTETHPGVAAQLVKMVGIWSPVHQDGSSYEVQVLFLVHDAIYHQCQITIHSMIVPLFSGIPPDAKIGLGMQKKSAETVAKHAELFYTLLEPYLCGRYHASRLPPLVGYGAFVAGIVLLATEISCQERETSGSSAQTVKENYRLAAVKSILRLLDNIRVYWTVLQRPWETLYAALQTELSKRKAQLRPTNSRGNQLSVQVDDYEPPEISETYNQNMDISNEQLQILAADSSGGGRGHETQVGSHPSTVIDDRLEAQSEMEESGSLMDQINLPQDYNWYSLSFAEAGVEQFAGLDPSTLFLQGWRTFG</sequence>
<dbReference type="EMBL" id="JAPVEA010000008">
    <property type="protein sequence ID" value="KAJ5439222.1"/>
    <property type="molecule type" value="Genomic_DNA"/>
</dbReference>
<keyword evidence="7" id="KW-1185">Reference proteome</keyword>
<evidence type="ECO:0000256" key="5">
    <source>
        <dbReference type="ARBA" id="ARBA00023242"/>
    </source>
</evidence>
<reference evidence="6" key="2">
    <citation type="journal article" date="2023" name="IMA Fungus">
        <title>Comparative genomic study of the Penicillium genus elucidates a diverse pangenome and 15 lateral gene transfer events.</title>
        <authorList>
            <person name="Petersen C."/>
            <person name="Sorensen T."/>
            <person name="Nielsen M.R."/>
            <person name="Sondergaard T.E."/>
            <person name="Sorensen J.L."/>
            <person name="Fitzpatrick D.A."/>
            <person name="Frisvad J.C."/>
            <person name="Nielsen K.L."/>
        </authorList>
    </citation>
    <scope>NUCLEOTIDE SEQUENCE</scope>
    <source>
        <strain evidence="6">IBT 16125</strain>
    </source>
</reference>
<dbReference type="PANTHER" id="PTHR47338">
    <property type="entry name" value="ZN(II)2CYS6 TRANSCRIPTION FACTOR (EUROFUNG)-RELATED"/>
    <property type="match status" value="1"/>
</dbReference>
<reference evidence="6" key="1">
    <citation type="submission" date="2022-12" db="EMBL/GenBank/DDBJ databases">
        <authorList>
            <person name="Petersen C."/>
        </authorList>
    </citation>
    <scope>NUCLEOTIDE SEQUENCE</scope>
    <source>
        <strain evidence="6">IBT 16125</strain>
    </source>
</reference>
<proteinExistence type="predicted"/>
<accession>A0AAD6C044</accession>
<keyword evidence="5" id="KW-0539">Nucleus</keyword>
<dbReference type="InterPro" id="IPR050815">
    <property type="entry name" value="TF_fung"/>
</dbReference>
<gene>
    <name evidence="6" type="ORF">N7458_010220</name>
</gene>
<evidence type="ECO:0000313" key="6">
    <source>
        <dbReference type="EMBL" id="KAJ5439222.1"/>
    </source>
</evidence>
<name>A0AAD6C044_9EURO</name>
<dbReference type="GO" id="GO:0000981">
    <property type="term" value="F:DNA-binding transcription factor activity, RNA polymerase II-specific"/>
    <property type="evidence" value="ECO:0007669"/>
    <property type="project" value="InterPro"/>
</dbReference>
<dbReference type="PANTHER" id="PTHR47338:SF5">
    <property type="entry name" value="ZN(II)2CYS6 TRANSCRIPTION FACTOR (EUROFUNG)"/>
    <property type="match status" value="1"/>
</dbReference>
<organism evidence="6 7">
    <name type="scientific">Penicillium daleae</name>
    <dbReference type="NCBI Taxonomy" id="63821"/>
    <lineage>
        <taxon>Eukaryota</taxon>
        <taxon>Fungi</taxon>
        <taxon>Dikarya</taxon>
        <taxon>Ascomycota</taxon>
        <taxon>Pezizomycotina</taxon>
        <taxon>Eurotiomycetes</taxon>
        <taxon>Eurotiomycetidae</taxon>
        <taxon>Eurotiales</taxon>
        <taxon>Aspergillaceae</taxon>
        <taxon>Penicillium</taxon>
    </lineage>
</organism>
<comment type="subcellular location">
    <subcellularLocation>
        <location evidence="1">Nucleus</location>
    </subcellularLocation>
</comment>
<protein>
    <recommendedName>
        <fullName evidence="8">Transcription factor domain-containing protein</fullName>
    </recommendedName>
</protein>
<dbReference type="GeneID" id="81603845"/>
<evidence type="ECO:0000313" key="7">
    <source>
        <dbReference type="Proteomes" id="UP001213681"/>
    </source>
</evidence>
<keyword evidence="2" id="KW-0479">Metal-binding</keyword>
<dbReference type="GO" id="GO:0005634">
    <property type="term" value="C:nucleus"/>
    <property type="evidence" value="ECO:0007669"/>
    <property type="project" value="UniProtKB-SubCell"/>
</dbReference>
<comment type="caution">
    <text evidence="6">The sequence shown here is derived from an EMBL/GenBank/DDBJ whole genome shotgun (WGS) entry which is preliminary data.</text>
</comment>
<evidence type="ECO:0000256" key="1">
    <source>
        <dbReference type="ARBA" id="ARBA00004123"/>
    </source>
</evidence>
<dbReference type="AlphaFoldDB" id="A0AAD6C044"/>